<evidence type="ECO:0000256" key="2">
    <source>
        <dbReference type="ARBA" id="ARBA00022737"/>
    </source>
</evidence>
<dbReference type="GO" id="GO:0016936">
    <property type="term" value="F:galactoside binding"/>
    <property type="evidence" value="ECO:0007669"/>
    <property type="project" value="TreeGrafter"/>
</dbReference>
<dbReference type="SUPFAM" id="SSF49899">
    <property type="entry name" value="Concanavalin A-like lectins/glucanases"/>
    <property type="match status" value="2"/>
</dbReference>
<dbReference type="GO" id="GO:0030246">
    <property type="term" value="F:carbohydrate binding"/>
    <property type="evidence" value="ECO:0007669"/>
    <property type="project" value="UniProtKB-UniRule"/>
</dbReference>
<gene>
    <name evidence="5" type="ORF">DdX_12906</name>
</gene>
<dbReference type="CDD" id="cd00070">
    <property type="entry name" value="GLECT"/>
    <property type="match status" value="2"/>
</dbReference>
<evidence type="ECO:0000256" key="3">
    <source>
        <dbReference type="RuleBase" id="RU102079"/>
    </source>
</evidence>
<name>A0AAD4MUV6_9BILA</name>
<dbReference type="SMART" id="SM00276">
    <property type="entry name" value="GLECT"/>
    <property type="match status" value="2"/>
</dbReference>
<protein>
    <recommendedName>
        <fullName evidence="3">Galectin</fullName>
    </recommendedName>
</protein>
<dbReference type="EMBL" id="JAKKPZ010000046">
    <property type="protein sequence ID" value="KAI1706696.1"/>
    <property type="molecule type" value="Genomic_DNA"/>
</dbReference>
<dbReference type="SMART" id="SM00908">
    <property type="entry name" value="Gal-bind_lectin"/>
    <property type="match status" value="2"/>
</dbReference>
<dbReference type="PANTHER" id="PTHR11346">
    <property type="entry name" value="GALECTIN"/>
    <property type="match status" value="1"/>
</dbReference>
<organism evidence="5 6">
    <name type="scientific">Ditylenchus destructor</name>
    <dbReference type="NCBI Taxonomy" id="166010"/>
    <lineage>
        <taxon>Eukaryota</taxon>
        <taxon>Metazoa</taxon>
        <taxon>Ecdysozoa</taxon>
        <taxon>Nematoda</taxon>
        <taxon>Chromadorea</taxon>
        <taxon>Rhabditida</taxon>
        <taxon>Tylenchina</taxon>
        <taxon>Tylenchomorpha</taxon>
        <taxon>Sphaerularioidea</taxon>
        <taxon>Anguinidae</taxon>
        <taxon>Anguininae</taxon>
        <taxon>Ditylenchus</taxon>
    </lineage>
</organism>
<dbReference type="AlphaFoldDB" id="A0AAD4MUV6"/>
<dbReference type="FunFam" id="2.60.120.200:FF:000276">
    <property type="entry name" value="Galectin"/>
    <property type="match status" value="1"/>
</dbReference>
<dbReference type="FunFam" id="2.60.120.200:FF:000124">
    <property type="entry name" value="Galectin-4"/>
    <property type="match status" value="1"/>
</dbReference>
<keyword evidence="1 3" id="KW-0430">Lectin</keyword>
<dbReference type="InterPro" id="IPR013320">
    <property type="entry name" value="ConA-like_dom_sf"/>
</dbReference>
<dbReference type="Pfam" id="PF00337">
    <property type="entry name" value="Gal-bind_lectin"/>
    <property type="match status" value="2"/>
</dbReference>
<evidence type="ECO:0000313" key="6">
    <source>
        <dbReference type="Proteomes" id="UP001201812"/>
    </source>
</evidence>
<evidence type="ECO:0000256" key="1">
    <source>
        <dbReference type="ARBA" id="ARBA00022734"/>
    </source>
</evidence>
<reference evidence="5" key="1">
    <citation type="submission" date="2022-01" db="EMBL/GenBank/DDBJ databases">
        <title>Genome Sequence Resource for Two Populations of Ditylenchus destructor, the Migratory Endoparasitic Phytonematode.</title>
        <authorList>
            <person name="Zhang H."/>
            <person name="Lin R."/>
            <person name="Xie B."/>
        </authorList>
    </citation>
    <scope>NUCLEOTIDE SEQUENCE</scope>
    <source>
        <strain evidence="5">BazhouSP</strain>
    </source>
</reference>
<dbReference type="InterPro" id="IPR001079">
    <property type="entry name" value="Galectin_CRD"/>
</dbReference>
<dbReference type="PANTHER" id="PTHR11346:SF116">
    <property type="entry name" value="GALECTIN"/>
    <property type="match status" value="1"/>
</dbReference>
<keyword evidence="2" id="KW-0677">Repeat</keyword>
<proteinExistence type="predicted"/>
<dbReference type="Gene3D" id="2.60.120.200">
    <property type="match status" value="2"/>
</dbReference>
<dbReference type="Proteomes" id="UP001201812">
    <property type="component" value="Unassembled WGS sequence"/>
</dbReference>
<feature type="domain" description="Galectin" evidence="4">
    <location>
        <begin position="14"/>
        <end position="147"/>
    </location>
</feature>
<feature type="domain" description="Galectin" evidence="4">
    <location>
        <begin position="156"/>
        <end position="282"/>
    </location>
</feature>
<evidence type="ECO:0000313" key="5">
    <source>
        <dbReference type="EMBL" id="KAI1706696.1"/>
    </source>
</evidence>
<evidence type="ECO:0000259" key="4">
    <source>
        <dbReference type="PROSITE" id="PS51304"/>
    </source>
</evidence>
<keyword evidence="6" id="KW-1185">Reference proteome</keyword>
<dbReference type="InterPro" id="IPR044156">
    <property type="entry name" value="Galectin-like"/>
</dbReference>
<accession>A0AAD4MUV6</accession>
<dbReference type="PROSITE" id="PS51304">
    <property type="entry name" value="GALECTIN"/>
    <property type="match status" value="2"/>
</dbReference>
<comment type="caution">
    <text evidence="5">The sequence shown here is derived from an EMBL/GenBank/DDBJ whole genome shotgun (WGS) entry which is preliminary data.</text>
</comment>
<sequence>MTTHEQDYAVPVPYTSRLLAQIQSGQSLVIHGEVAPNAQRFEVNLLNDCTEINPNSGTVPLHVSVRFDEGKIVLNSYLGAEWGKEERHSNPFSPNEKFDLRIRVHDDKCEIFANQKHVADFKHRAAFNTVDHLQVKGDVSLSGVHWGGRYFSSPFDTRFHGDSLRSGQRVFVYGIPKGDFSVNFVGANEDILFHFNVRFGEKAIVRNTQMNQVWGKEEREGPFPFHKGTAFDLVIHNEPYSLQLFCDGKRVGTYAHRTPNPDADYKTLRVMGDVEVTGVEVSHN</sequence>